<dbReference type="AlphaFoldDB" id="Q22U36"/>
<keyword evidence="2" id="KW-0472">Membrane</keyword>
<dbReference type="HOGENOM" id="CLU_318730_0_0_1"/>
<dbReference type="InParanoid" id="Q22U36"/>
<feature type="transmembrane region" description="Helical" evidence="2">
    <location>
        <begin position="48"/>
        <end position="67"/>
    </location>
</feature>
<protein>
    <submittedName>
        <fullName evidence="4">Cyclic nucleotide-binding domain protein, putative</fullName>
    </submittedName>
</protein>
<dbReference type="Gene3D" id="1.10.287.630">
    <property type="entry name" value="Helix hairpin bin"/>
    <property type="match status" value="1"/>
</dbReference>
<dbReference type="InterPro" id="IPR018490">
    <property type="entry name" value="cNMP-bd_dom_sf"/>
</dbReference>
<keyword evidence="2" id="KW-1133">Transmembrane helix</keyword>
<feature type="region of interest" description="Disordered" evidence="1">
    <location>
        <begin position="470"/>
        <end position="538"/>
    </location>
</feature>
<dbReference type="SUPFAM" id="SSF81324">
    <property type="entry name" value="Voltage-gated potassium channels"/>
    <property type="match status" value="1"/>
</dbReference>
<dbReference type="InterPro" id="IPR045319">
    <property type="entry name" value="KAT/AKT"/>
</dbReference>
<dbReference type="GeneID" id="7832004"/>
<dbReference type="KEGG" id="tet:TTHERM_00263470"/>
<dbReference type="EMBL" id="GG662830">
    <property type="protein sequence ID" value="EAR88851.2"/>
    <property type="molecule type" value="Genomic_DNA"/>
</dbReference>
<sequence length="833" mass="97720">MKLIKLEILIIILVHVACCNFLKIGLVNEQRGLASWIIKNGFKANSMWELYFISLYFIIITICTIGYGDIYPYQLNEKLFIAFLSILATNITAYTFSQISEIVKFESTKNQKFNDFMTNINHQMKTLGLGMSLSVKVRKHFEFAYYQDEQKKQISDSIVDKLPNNLKNEVLLDVYQEQINSIKMFKEFSSDCLKNILLSFKQKQLFPDEILVNQNENSENLYFLISGSLEINFLIRETKYGKVYEKSNQKIQKSDVFGYEGFLISKCSPYQLKSIGLSLVSYIDKNSFLQILKQYPEDQEKFFCLRDSAIFGQKSLSLKFSECISCGKFSHLIQNCPYLSLSLAYKPCKQNNTRNQQFLRKRERYRNTLKNMVQLQEQAIAVQVNNDESLIVDAYNIFLDMLKISEEKQTDDTQSDYSQSFVNNSKTNYKVQSFIFQSNQAIPQQTTEQQENQNVSLQSLNQTKPISFNSQSLEQSQIAKTKSQKLGKNNKLDNSEFELNQNRLEHKQVNESNSDYYQKSKETDQQNEDSENKNTNKSIMITQDVLKDFNDLNQNSEKSKNFHKLVSIDENFSPRHSSNLSKVLNINTFEIQQYQNHFSEADINFINEAFQRRKLKIHQHTNAFQKPLTEEATRKKSSNFGKKKQSVILLDILMNLGDKKLKLIQDKINNTQNKEYLNNLIQLVLNISKSRSDNQLLSTYFHEGQHIIYENSKQADGQNQQIENCTEFQIRQKIGLQDLDMLVVRKQFMLQQQQNKIQNFIQVPDNEMDIDMLQNFKYYNVNYNYKFVLNRYNNYQDKKMVLQLNKLKQLISPKKFKKQKIKESNINNEKNNS</sequence>
<dbReference type="Pfam" id="PF07885">
    <property type="entry name" value="Ion_trans_2"/>
    <property type="match status" value="1"/>
</dbReference>
<evidence type="ECO:0000256" key="1">
    <source>
        <dbReference type="SAM" id="MobiDB-lite"/>
    </source>
</evidence>
<accession>Q22U36</accession>
<evidence type="ECO:0000256" key="2">
    <source>
        <dbReference type="SAM" id="Phobius"/>
    </source>
</evidence>
<dbReference type="InterPro" id="IPR013099">
    <property type="entry name" value="K_chnl_dom"/>
</dbReference>
<feature type="compositionally biased region" description="Basic and acidic residues" evidence="1">
    <location>
        <begin position="518"/>
        <end position="534"/>
    </location>
</feature>
<evidence type="ECO:0000259" key="3">
    <source>
        <dbReference type="PROSITE" id="PS50042"/>
    </source>
</evidence>
<organism evidence="4 5">
    <name type="scientific">Tetrahymena thermophila (strain SB210)</name>
    <dbReference type="NCBI Taxonomy" id="312017"/>
    <lineage>
        <taxon>Eukaryota</taxon>
        <taxon>Sar</taxon>
        <taxon>Alveolata</taxon>
        <taxon>Ciliophora</taxon>
        <taxon>Intramacronucleata</taxon>
        <taxon>Oligohymenophorea</taxon>
        <taxon>Hymenostomatida</taxon>
        <taxon>Tetrahymenina</taxon>
        <taxon>Tetrahymenidae</taxon>
        <taxon>Tetrahymena</taxon>
    </lineage>
</organism>
<feature type="compositionally biased region" description="Polar residues" evidence="1">
    <location>
        <begin position="470"/>
        <end position="487"/>
    </location>
</feature>
<feature type="transmembrane region" description="Helical" evidence="2">
    <location>
        <begin position="6"/>
        <end position="27"/>
    </location>
</feature>
<evidence type="ECO:0000313" key="4">
    <source>
        <dbReference type="EMBL" id="EAR88851.2"/>
    </source>
</evidence>
<reference evidence="5" key="1">
    <citation type="journal article" date="2006" name="PLoS Biol.">
        <title>Macronuclear genome sequence of the ciliate Tetrahymena thermophila, a model eukaryote.</title>
        <authorList>
            <person name="Eisen J.A."/>
            <person name="Coyne R.S."/>
            <person name="Wu M."/>
            <person name="Wu D."/>
            <person name="Thiagarajan M."/>
            <person name="Wortman J.R."/>
            <person name="Badger J.H."/>
            <person name="Ren Q."/>
            <person name="Amedeo P."/>
            <person name="Jones K.M."/>
            <person name="Tallon L.J."/>
            <person name="Delcher A.L."/>
            <person name="Salzberg S.L."/>
            <person name="Silva J.C."/>
            <person name="Haas B.J."/>
            <person name="Majoros W.H."/>
            <person name="Farzad M."/>
            <person name="Carlton J.M."/>
            <person name="Smith R.K. Jr."/>
            <person name="Garg J."/>
            <person name="Pearlman R.E."/>
            <person name="Karrer K.M."/>
            <person name="Sun L."/>
            <person name="Manning G."/>
            <person name="Elde N.C."/>
            <person name="Turkewitz A.P."/>
            <person name="Asai D.J."/>
            <person name="Wilkes D.E."/>
            <person name="Wang Y."/>
            <person name="Cai H."/>
            <person name="Collins K."/>
            <person name="Stewart B.A."/>
            <person name="Lee S.R."/>
            <person name="Wilamowska K."/>
            <person name="Weinberg Z."/>
            <person name="Ruzzo W.L."/>
            <person name="Wloga D."/>
            <person name="Gaertig J."/>
            <person name="Frankel J."/>
            <person name="Tsao C.-C."/>
            <person name="Gorovsky M.A."/>
            <person name="Keeling P.J."/>
            <person name="Waller R.F."/>
            <person name="Patron N.J."/>
            <person name="Cherry J.M."/>
            <person name="Stover N.A."/>
            <person name="Krieger C.J."/>
            <person name="del Toro C."/>
            <person name="Ryder H.F."/>
            <person name="Williamson S.C."/>
            <person name="Barbeau R.A."/>
            <person name="Hamilton E.P."/>
            <person name="Orias E."/>
        </authorList>
    </citation>
    <scope>NUCLEOTIDE SEQUENCE [LARGE SCALE GENOMIC DNA]</scope>
    <source>
        <strain evidence="5">SB210</strain>
    </source>
</reference>
<keyword evidence="5" id="KW-1185">Reference proteome</keyword>
<dbReference type="CDD" id="cd00038">
    <property type="entry name" value="CAP_ED"/>
    <property type="match status" value="1"/>
</dbReference>
<evidence type="ECO:0000313" key="5">
    <source>
        <dbReference type="Proteomes" id="UP000009168"/>
    </source>
</evidence>
<dbReference type="PROSITE" id="PS50042">
    <property type="entry name" value="CNMP_BINDING_3"/>
    <property type="match status" value="1"/>
</dbReference>
<dbReference type="SUPFAM" id="SSF51206">
    <property type="entry name" value="cAMP-binding domain-like"/>
    <property type="match status" value="1"/>
</dbReference>
<keyword evidence="2" id="KW-0812">Transmembrane</keyword>
<dbReference type="RefSeq" id="XP_001009096.2">
    <property type="nucleotide sequence ID" value="XM_001009096.2"/>
</dbReference>
<dbReference type="Gene3D" id="2.60.120.10">
    <property type="entry name" value="Jelly Rolls"/>
    <property type="match status" value="1"/>
</dbReference>
<dbReference type="InterPro" id="IPR014710">
    <property type="entry name" value="RmlC-like_jellyroll"/>
</dbReference>
<dbReference type="GO" id="GO:0005249">
    <property type="term" value="F:voltage-gated potassium channel activity"/>
    <property type="evidence" value="ECO:0007669"/>
    <property type="project" value="InterPro"/>
</dbReference>
<dbReference type="PANTHER" id="PTHR45743">
    <property type="entry name" value="POTASSIUM CHANNEL AKT1"/>
    <property type="match status" value="1"/>
</dbReference>
<dbReference type="Gene3D" id="1.10.287.70">
    <property type="match status" value="1"/>
</dbReference>
<dbReference type="Proteomes" id="UP000009168">
    <property type="component" value="Unassembled WGS sequence"/>
</dbReference>
<name>Q22U36_TETTS</name>
<dbReference type="InterPro" id="IPR000595">
    <property type="entry name" value="cNMP-bd_dom"/>
</dbReference>
<gene>
    <name evidence="4" type="ORF">TTHERM_00263470</name>
</gene>
<dbReference type="OrthoDB" id="312527at2759"/>
<dbReference type="SMART" id="SM00100">
    <property type="entry name" value="cNMP"/>
    <property type="match status" value="1"/>
</dbReference>
<proteinExistence type="predicted"/>
<feature type="domain" description="Cyclic nucleotide-binding" evidence="3">
    <location>
        <begin position="184"/>
        <end position="292"/>
    </location>
</feature>
<dbReference type="Pfam" id="PF00027">
    <property type="entry name" value="cNMP_binding"/>
    <property type="match status" value="1"/>
</dbReference>